<dbReference type="SUPFAM" id="SSF140453">
    <property type="entry name" value="EsxAB dimer-like"/>
    <property type="match status" value="1"/>
</dbReference>
<reference evidence="2" key="1">
    <citation type="journal article" date="2019" name="Int. J. Syst. Evol. Microbiol.">
        <title>The Global Catalogue of Microorganisms (GCM) 10K type strain sequencing project: providing services to taxonomists for standard genome sequencing and annotation.</title>
        <authorList>
            <consortium name="The Broad Institute Genomics Platform"/>
            <consortium name="The Broad Institute Genome Sequencing Center for Infectious Disease"/>
            <person name="Wu L."/>
            <person name="Ma J."/>
        </authorList>
    </citation>
    <scope>NUCLEOTIDE SEQUENCE [LARGE SCALE GENOMIC DNA]</scope>
    <source>
        <strain evidence="2">CGMCC 4.7237</strain>
    </source>
</reference>
<evidence type="ECO:0000313" key="1">
    <source>
        <dbReference type="EMBL" id="MFC4033638.1"/>
    </source>
</evidence>
<name>A0ABV8HNN7_9ACTN</name>
<dbReference type="Gene3D" id="1.10.287.1060">
    <property type="entry name" value="ESAT-6-like"/>
    <property type="match status" value="1"/>
</dbReference>
<dbReference type="InterPro" id="IPR010310">
    <property type="entry name" value="T7SS_ESAT-6-like"/>
</dbReference>
<dbReference type="RefSeq" id="WP_386430719.1">
    <property type="nucleotide sequence ID" value="NZ_JBHSBB010000013.1"/>
</dbReference>
<keyword evidence="2" id="KW-1185">Reference proteome</keyword>
<organism evidence="1 2">
    <name type="scientific">Streptomyces polygonati</name>
    <dbReference type="NCBI Taxonomy" id="1617087"/>
    <lineage>
        <taxon>Bacteria</taxon>
        <taxon>Bacillati</taxon>
        <taxon>Actinomycetota</taxon>
        <taxon>Actinomycetes</taxon>
        <taxon>Kitasatosporales</taxon>
        <taxon>Streptomycetaceae</taxon>
        <taxon>Streptomyces</taxon>
    </lineage>
</organism>
<dbReference type="InterPro" id="IPR036689">
    <property type="entry name" value="ESAT-6-like_sf"/>
</dbReference>
<accession>A0ABV8HNN7</accession>
<evidence type="ECO:0000313" key="2">
    <source>
        <dbReference type="Proteomes" id="UP001595765"/>
    </source>
</evidence>
<gene>
    <name evidence="1" type="ORF">ACFO3J_19430</name>
</gene>
<proteinExistence type="predicted"/>
<dbReference type="Proteomes" id="UP001595765">
    <property type="component" value="Unassembled WGS sequence"/>
</dbReference>
<comment type="caution">
    <text evidence="1">The sequence shown here is derived from an EMBL/GenBank/DDBJ whole genome shotgun (WGS) entry which is preliminary data.</text>
</comment>
<dbReference type="Pfam" id="PF06013">
    <property type="entry name" value="WXG100"/>
    <property type="match status" value="1"/>
</dbReference>
<dbReference type="EMBL" id="JBHSBB010000013">
    <property type="protein sequence ID" value="MFC4033638.1"/>
    <property type="molecule type" value="Genomic_DNA"/>
</dbReference>
<protein>
    <submittedName>
        <fullName evidence="1">WXG100 family type VII secretion target</fullName>
    </submittedName>
</protein>
<sequence length="91" mass="10349">MSDLQVTDEVLSDAERLLGRLYGEFRTISARRDELHDVWGSGAVADAMDAFVDNWSRYRKKLLTRIDSVGELVGSARETFRQTDQRLARAS</sequence>